<dbReference type="InterPro" id="IPR000792">
    <property type="entry name" value="Tscrpt_reg_LuxR_C"/>
</dbReference>
<dbReference type="SMART" id="SM00421">
    <property type="entry name" value="HTH_LUXR"/>
    <property type="match status" value="1"/>
</dbReference>
<evidence type="ECO:0000259" key="1">
    <source>
        <dbReference type="SMART" id="SM00421"/>
    </source>
</evidence>
<dbReference type="GO" id="GO:0003677">
    <property type="term" value="F:DNA binding"/>
    <property type="evidence" value="ECO:0007669"/>
    <property type="project" value="InterPro"/>
</dbReference>
<dbReference type="RefSeq" id="WP_116685584.1">
    <property type="nucleotide sequence ID" value="NZ_CAWNYD010000001.1"/>
</dbReference>
<organism evidence="2 3">
    <name type="scientific">Pelagibaculum spongiae</name>
    <dbReference type="NCBI Taxonomy" id="2080658"/>
    <lineage>
        <taxon>Bacteria</taxon>
        <taxon>Pseudomonadati</taxon>
        <taxon>Pseudomonadota</taxon>
        <taxon>Gammaproteobacteria</taxon>
        <taxon>Oceanospirillales</taxon>
        <taxon>Pelagibaculum</taxon>
    </lineage>
</organism>
<proteinExistence type="predicted"/>
<dbReference type="SUPFAM" id="SSF46894">
    <property type="entry name" value="C-terminal effector domain of the bipartite response regulators"/>
    <property type="match status" value="1"/>
</dbReference>
<accession>A0A2V1H478</accession>
<reference evidence="2 3" key="1">
    <citation type="submission" date="2018-04" db="EMBL/GenBank/DDBJ databases">
        <title>Thalassorhabdus spongiae gen. nov., sp. nov., isolated from a marine sponge in South-West Iceland.</title>
        <authorList>
            <person name="Knobloch S."/>
            <person name="Daussin A."/>
            <person name="Johannsson R."/>
            <person name="Marteinsson V.T."/>
        </authorList>
    </citation>
    <scope>NUCLEOTIDE SEQUENCE [LARGE SCALE GENOMIC DNA]</scope>
    <source>
        <strain evidence="2 3">Hp12</strain>
    </source>
</reference>
<name>A0A2V1H478_9GAMM</name>
<dbReference type="InterPro" id="IPR036388">
    <property type="entry name" value="WH-like_DNA-bd_sf"/>
</dbReference>
<dbReference type="Gene3D" id="3.40.50.1820">
    <property type="entry name" value="alpha/beta hydrolase"/>
    <property type="match status" value="1"/>
</dbReference>
<protein>
    <recommendedName>
        <fullName evidence="1">HTH luxR-type domain-containing protein</fullName>
    </recommendedName>
</protein>
<dbReference type="Proteomes" id="UP000244906">
    <property type="component" value="Unassembled WGS sequence"/>
</dbReference>
<dbReference type="PANTHER" id="PTHR43433:SF5">
    <property type="entry name" value="AB HYDROLASE-1 DOMAIN-CONTAINING PROTEIN"/>
    <property type="match status" value="1"/>
</dbReference>
<dbReference type="SUPFAM" id="SSF53474">
    <property type="entry name" value="alpha/beta-Hydrolases"/>
    <property type="match status" value="1"/>
</dbReference>
<comment type="caution">
    <text evidence="2">The sequence shown here is derived from an EMBL/GenBank/DDBJ whole genome shotgun (WGS) entry which is preliminary data.</text>
</comment>
<dbReference type="EMBL" id="QDDL01000001">
    <property type="protein sequence ID" value="PVZ71997.1"/>
    <property type="molecule type" value="Genomic_DNA"/>
</dbReference>
<dbReference type="InterPro" id="IPR016032">
    <property type="entry name" value="Sig_transdc_resp-reg_C-effctor"/>
</dbReference>
<dbReference type="AlphaFoldDB" id="A0A2V1H478"/>
<dbReference type="InterPro" id="IPR000073">
    <property type="entry name" value="AB_hydrolase_1"/>
</dbReference>
<dbReference type="InterPro" id="IPR050471">
    <property type="entry name" value="AB_hydrolase"/>
</dbReference>
<dbReference type="Pfam" id="PF00561">
    <property type="entry name" value="Abhydrolase_1"/>
    <property type="match status" value="1"/>
</dbReference>
<evidence type="ECO:0000313" key="2">
    <source>
        <dbReference type="EMBL" id="PVZ71997.1"/>
    </source>
</evidence>
<evidence type="ECO:0000313" key="3">
    <source>
        <dbReference type="Proteomes" id="UP000244906"/>
    </source>
</evidence>
<sequence length="378" mass="42429">MTPVEADITCRLATGQTIDEIAEQRSSKSRTIRGYLKAIFVKTGVSRQADLISLVLNAPLQVTDAKKIVMQYGKDGLVKLPEKNISYREYGPKNGRPMVLCHASLSCRYGVPLHLPLLEKYQIRLIVPERGGVGLSNGAPYQKITDFAADFRALVEHLQLKKVDVIGVVAGGAYALSAAWLCSDIVNRVLLLEGFAPNIAEHTIKGAPGYFRMMPRLIRYFPKVSERLMSFQLRDFANDWQKALQHTSKLFNPFDAQILLREDVRDFALIEAIENNRQGVSALIRDILLVHADWQIPLEDIKSPCYIAYGNADPVAACYAETLIQRLPNTRQVFREDEGFARMLYLSFFEIIEQAGWVEVKSENLPAEKVGDGNLYPA</sequence>
<dbReference type="GO" id="GO:0006355">
    <property type="term" value="P:regulation of DNA-templated transcription"/>
    <property type="evidence" value="ECO:0007669"/>
    <property type="project" value="InterPro"/>
</dbReference>
<keyword evidence="3" id="KW-1185">Reference proteome</keyword>
<dbReference type="OrthoDB" id="5497412at2"/>
<dbReference type="PANTHER" id="PTHR43433">
    <property type="entry name" value="HYDROLASE, ALPHA/BETA FOLD FAMILY PROTEIN"/>
    <property type="match status" value="1"/>
</dbReference>
<dbReference type="Gene3D" id="1.10.10.10">
    <property type="entry name" value="Winged helix-like DNA-binding domain superfamily/Winged helix DNA-binding domain"/>
    <property type="match status" value="1"/>
</dbReference>
<gene>
    <name evidence="2" type="ORF">DC094_02960</name>
</gene>
<dbReference type="InterPro" id="IPR029058">
    <property type="entry name" value="AB_hydrolase_fold"/>
</dbReference>
<feature type="domain" description="HTH luxR-type" evidence="1">
    <location>
        <begin position="1"/>
        <end position="55"/>
    </location>
</feature>